<evidence type="ECO:0000313" key="4">
    <source>
        <dbReference type="EMBL" id="CAD8989754.1"/>
    </source>
</evidence>
<dbReference type="InterPro" id="IPR000089">
    <property type="entry name" value="Biotin_lipoyl"/>
</dbReference>
<feature type="domain" description="Lipoyl-binding" evidence="3">
    <location>
        <begin position="28"/>
        <end position="107"/>
    </location>
</feature>
<sequence length="200" mass="20636">MSVMRAHQSLRPLWVVSRTACWQVRLASEKITFPALSPTMEEGRISEWKKKVGDMIKPGEILASVETDKATLDWEWAGDEGYVAQILESGEGPTTVGTEIGVWVEEESELAEGAKVVLGSGSTAAAPAAPAAPVPAAAGAAPTPAPAAAVPSPAPAPTPAASAPKPQAPAAAAAPVPARVEGQRRFVISSISGQRQFLLL</sequence>
<dbReference type="EMBL" id="HBGA01002217">
    <property type="protein sequence ID" value="CAD8989754.1"/>
    <property type="molecule type" value="Transcribed_RNA"/>
</dbReference>
<protein>
    <recommendedName>
        <fullName evidence="3">Lipoyl-binding domain-containing protein</fullName>
    </recommendedName>
</protein>
<evidence type="ECO:0000256" key="1">
    <source>
        <dbReference type="ARBA" id="ARBA00022823"/>
    </source>
</evidence>
<name>A0A7S1HSP2_9EUGL</name>
<dbReference type="GO" id="GO:0004742">
    <property type="term" value="F:dihydrolipoyllysine-residue acetyltransferase activity"/>
    <property type="evidence" value="ECO:0007669"/>
    <property type="project" value="TreeGrafter"/>
</dbReference>
<dbReference type="CDD" id="cd06849">
    <property type="entry name" value="lipoyl_domain"/>
    <property type="match status" value="1"/>
</dbReference>
<feature type="compositionally biased region" description="Low complexity" evidence="2">
    <location>
        <begin position="159"/>
        <end position="176"/>
    </location>
</feature>
<evidence type="ECO:0000256" key="2">
    <source>
        <dbReference type="SAM" id="MobiDB-lite"/>
    </source>
</evidence>
<reference evidence="4" key="1">
    <citation type="submission" date="2021-01" db="EMBL/GenBank/DDBJ databases">
        <authorList>
            <person name="Corre E."/>
            <person name="Pelletier E."/>
            <person name="Niang G."/>
            <person name="Scheremetjew M."/>
            <person name="Finn R."/>
            <person name="Kale V."/>
            <person name="Holt S."/>
            <person name="Cochrane G."/>
            <person name="Meng A."/>
            <person name="Brown T."/>
            <person name="Cohen L."/>
        </authorList>
    </citation>
    <scope>NUCLEOTIDE SEQUENCE</scope>
    <source>
        <strain evidence="4">NIES-381</strain>
    </source>
</reference>
<dbReference type="GO" id="GO:0006086">
    <property type="term" value="P:pyruvate decarboxylation to acetyl-CoA"/>
    <property type="evidence" value="ECO:0007669"/>
    <property type="project" value="InterPro"/>
</dbReference>
<dbReference type="InterPro" id="IPR011053">
    <property type="entry name" value="Single_hybrid_motif"/>
</dbReference>
<dbReference type="PROSITE" id="PS50968">
    <property type="entry name" value="BIOTINYL_LIPOYL"/>
    <property type="match status" value="1"/>
</dbReference>
<dbReference type="SUPFAM" id="SSF51230">
    <property type="entry name" value="Single hybrid motif"/>
    <property type="match status" value="1"/>
</dbReference>
<accession>A0A7S1HSP2</accession>
<dbReference type="Pfam" id="PF00364">
    <property type="entry name" value="Biotin_lipoyl"/>
    <property type="match status" value="1"/>
</dbReference>
<dbReference type="PANTHER" id="PTHR23151">
    <property type="entry name" value="DIHYDROLIPOAMIDE ACETYL/SUCCINYL-TRANSFERASE-RELATED"/>
    <property type="match status" value="1"/>
</dbReference>
<dbReference type="Gene3D" id="2.40.50.100">
    <property type="match status" value="1"/>
</dbReference>
<organism evidence="4">
    <name type="scientific">Eutreptiella gymnastica</name>
    <dbReference type="NCBI Taxonomy" id="73025"/>
    <lineage>
        <taxon>Eukaryota</taxon>
        <taxon>Discoba</taxon>
        <taxon>Euglenozoa</taxon>
        <taxon>Euglenida</taxon>
        <taxon>Spirocuta</taxon>
        <taxon>Euglenophyceae</taxon>
        <taxon>Eutreptiales</taxon>
        <taxon>Eutreptiaceae</taxon>
        <taxon>Eutreptiella</taxon>
    </lineage>
</organism>
<feature type="region of interest" description="Disordered" evidence="2">
    <location>
        <begin position="134"/>
        <end position="176"/>
    </location>
</feature>
<dbReference type="AlphaFoldDB" id="A0A7S1HSP2"/>
<evidence type="ECO:0000259" key="3">
    <source>
        <dbReference type="PROSITE" id="PS50968"/>
    </source>
</evidence>
<keyword evidence="1" id="KW-0450">Lipoyl</keyword>
<dbReference type="GO" id="GO:0045254">
    <property type="term" value="C:pyruvate dehydrogenase complex"/>
    <property type="evidence" value="ECO:0007669"/>
    <property type="project" value="InterPro"/>
</dbReference>
<dbReference type="PANTHER" id="PTHR23151:SF90">
    <property type="entry name" value="DIHYDROLIPOYLLYSINE-RESIDUE ACETYLTRANSFERASE COMPONENT OF PYRUVATE DEHYDROGENASE COMPLEX, MITOCHONDRIAL-RELATED"/>
    <property type="match status" value="1"/>
</dbReference>
<dbReference type="InterPro" id="IPR045257">
    <property type="entry name" value="E2/Pdx1"/>
</dbReference>
<dbReference type="FunFam" id="2.40.50.100:FF:000010">
    <property type="entry name" value="Acetyltransferase component of pyruvate dehydrogenase complex"/>
    <property type="match status" value="1"/>
</dbReference>
<feature type="compositionally biased region" description="Low complexity" evidence="2">
    <location>
        <begin position="134"/>
        <end position="151"/>
    </location>
</feature>
<gene>
    <name evidence="4" type="ORF">EGYM00392_LOCUS796</name>
</gene>
<proteinExistence type="predicted"/>